<dbReference type="EMBL" id="FOGB01000021">
    <property type="protein sequence ID" value="SER17980.1"/>
    <property type="molecule type" value="Genomic_DNA"/>
</dbReference>
<accession>A0A1H9M2P9</accession>
<sequence>MNKKTILLILIAITAAVTYYLYEEPLPIEKRAVVEADLAAQPDKYPATPVWWSDGGILAIGMLPREGGEKRNDSAKEICQILWKHNVNKTVVEVYDILQIQKSDEWELIGAADCRRKAP</sequence>
<dbReference type="AlphaFoldDB" id="A0A1H9M2P9"/>
<gene>
    <name evidence="2" type="ORF">SAMN03080615_04229</name>
</gene>
<protein>
    <submittedName>
        <fullName evidence="2">Uncharacterized protein</fullName>
    </submittedName>
</protein>
<dbReference type="RefSeq" id="WP_091362103.1">
    <property type="nucleotide sequence ID" value="NZ_AP025284.1"/>
</dbReference>
<reference evidence="3" key="1">
    <citation type="submission" date="2016-10" db="EMBL/GenBank/DDBJ databases">
        <authorList>
            <person name="Varghese N."/>
            <person name="Submissions S."/>
        </authorList>
    </citation>
    <scope>NUCLEOTIDE SEQUENCE [LARGE SCALE GENOMIC DNA]</scope>
    <source>
        <strain evidence="3">DSM 18887</strain>
    </source>
</reference>
<evidence type="ECO:0000256" key="1">
    <source>
        <dbReference type="SAM" id="Phobius"/>
    </source>
</evidence>
<dbReference type="Proteomes" id="UP000198749">
    <property type="component" value="Unassembled WGS sequence"/>
</dbReference>
<keyword evidence="1" id="KW-0472">Membrane</keyword>
<evidence type="ECO:0000313" key="2">
    <source>
        <dbReference type="EMBL" id="SER17980.1"/>
    </source>
</evidence>
<keyword evidence="1" id="KW-1133">Transmembrane helix</keyword>
<keyword evidence="1" id="KW-0812">Transmembrane</keyword>
<organism evidence="2 3">
    <name type="scientific">Amphritea atlantica</name>
    <dbReference type="NCBI Taxonomy" id="355243"/>
    <lineage>
        <taxon>Bacteria</taxon>
        <taxon>Pseudomonadati</taxon>
        <taxon>Pseudomonadota</taxon>
        <taxon>Gammaproteobacteria</taxon>
        <taxon>Oceanospirillales</taxon>
        <taxon>Oceanospirillaceae</taxon>
        <taxon>Amphritea</taxon>
    </lineage>
</organism>
<dbReference type="OrthoDB" id="6089133at2"/>
<feature type="transmembrane region" description="Helical" evidence="1">
    <location>
        <begin position="6"/>
        <end position="22"/>
    </location>
</feature>
<evidence type="ECO:0000313" key="3">
    <source>
        <dbReference type="Proteomes" id="UP000198749"/>
    </source>
</evidence>
<keyword evidence="3" id="KW-1185">Reference proteome</keyword>
<name>A0A1H9M2P9_9GAMM</name>
<proteinExistence type="predicted"/>